<dbReference type="Pfam" id="PF03946">
    <property type="entry name" value="Ribosomal_L11_N"/>
    <property type="match status" value="1"/>
</dbReference>
<dbReference type="Gene3D" id="3.30.1550.10">
    <property type="entry name" value="Ribosomal protein L11/L12, N-terminal domain"/>
    <property type="match status" value="1"/>
</dbReference>
<keyword evidence="3" id="KW-0687">Ribonucleoprotein</keyword>
<comment type="similarity">
    <text evidence="1">Belongs to the universal ribosomal protein uL11 family.</text>
</comment>
<dbReference type="GO" id="GO:0070180">
    <property type="term" value="F:large ribosomal subunit rRNA binding"/>
    <property type="evidence" value="ECO:0007669"/>
    <property type="project" value="TreeGrafter"/>
</dbReference>
<dbReference type="SMART" id="SM00649">
    <property type="entry name" value="RL11"/>
    <property type="match status" value="1"/>
</dbReference>
<proteinExistence type="inferred from homology"/>
<dbReference type="GO" id="GO:0005762">
    <property type="term" value="C:mitochondrial large ribosomal subunit"/>
    <property type="evidence" value="ECO:0007669"/>
    <property type="project" value="TreeGrafter"/>
</dbReference>
<dbReference type="GO" id="GO:0003735">
    <property type="term" value="F:structural constituent of ribosome"/>
    <property type="evidence" value="ECO:0007669"/>
    <property type="project" value="InterPro"/>
</dbReference>
<evidence type="ECO:0000256" key="2">
    <source>
        <dbReference type="ARBA" id="ARBA00022980"/>
    </source>
</evidence>
<dbReference type="InterPro" id="IPR020784">
    <property type="entry name" value="Ribosomal_uL11_N"/>
</dbReference>
<evidence type="ECO:0000259" key="4">
    <source>
        <dbReference type="Pfam" id="PF03946"/>
    </source>
</evidence>
<dbReference type="PANTHER" id="PTHR11661">
    <property type="entry name" value="60S RIBOSOMAL PROTEIN L12"/>
    <property type="match status" value="1"/>
</dbReference>
<dbReference type="PANTHER" id="PTHR11661:SF1">
    <property type="entry name" value="LARGE RIBOSOMAL SUBUNIT PROTEIN UL11M"/>
    <property type="match status" value="1"/>
</dbReference>
<protein>
    <submittedName>
        <fullName evidence="5">Ribosomal protein L11</fullName>
    </submittedName>
</protein>
<dbReference type="SUPFAM" id="SSF54747">
    <property type="entry name" value="Ribosomal L11/L12e N-terminal domain"/>
    <property type="match status" value="1"/>
</dbReference>
<dbReference type="EMBL" id="KP165390">
    <property type="protein sequence ID" value="AJF36659.1"/>
    <property type="molecule type" value="Genomic_DNA"/>
</dbReference>
<evidence type="ECO:0000313" key="5">
    <source>
        <dbReference type="EMBL" id="AJF36659.1"/>
    </source>
</evidence>
<reference evidence="5" key="1">
    <citation type="submission" date="2014-11" db="EMBL/GenBank/DDBJ databases">
        <authorList>
            <person name="Lang B.F."/>
        </authorList>
    </citation>
    <scope>NUCLEOTIDE SEQUENCE</scope>
    <source>
        <strain evidence="5">249</strain>
    </source>
</reference>
<dbReference type="GO" id="GO:0006412">
    <property type="term" value="P:translation"/>
    <property type="evidence" value="ECO:0007669"/>
    <property type="project" value="InterPro"/>
</dbReference>
<sequence>MKNYKEIFTLNIASNKMNTQPPIGPMIGQRGLNIMECTKQFNNYTNKYIDEIPIKTNIIVFKNKTFKLNIKLPPISIQLKYLLGLNTINEKSEININYLYELINYNYNIIYKNKTIKNKDIILKKMFKNIINTLKTFNINIKNIK</sequence>
<keyword evidence="5" id="KW-0496">Mitochondrion</keyword>
<organism evidence="5">
    <name type="scientific">Gefionella okellyi</name>
    <dbReference type="NCBI Taxonomy" id="2853422"/>
    <lineage>
        <taxon>Eukaryota</taxon>
        <taxon>Malawimonadida</taxon>
        <taxon>Malawimonadidae</taxon>
        <taxon>Gefionella</taxon>
    </lineage>
</organism>
<dbReference type="InterPro" id="IPR000911">
    <property type="entry name" value="Ribosomal_uL11"/>
</dbReference>
<name>A0A0B5H4R1_9EUKA</name>
<accession>A0A0B5H4R1</accession>
<evidence type="ECO:0000256" key="1">
    <source>
        <dbReference type="ARBA" id="ARBA00010537"/>
    </source>
</evidence>
<dbReference type="InterPro" id="IPR036796">
    <property type="entry name" value="Ribosomal_uL11_N_sf"/>
</dbReference>
<geneLocation type="mitochondrion" evidence="5"/>
<feature type="domain" description="Large ribosomal subunit protein uL11 N-terminal" evidence="4">
    <location>
        <begin position="9"/>
        <end position="66"/>
    </location>
</feature>
<dbReference type="HAMAP" id="MF_00736">
    <property type="entry name" value="Ribosomal_uL11"/>
    <property type="match status" value="1"/>
</dbReference>
<evidence type="ECO:0000256" key="3">
    <source>
        <dbReference type="ARBA" id="ARBA00023274"/>
    </source>
</evidence>
<gene>
    <name evidence="5" type="primary">rpl11</name>
</gene>
<keyword evidence="2 5" id="KW-0689">Ribosomal protein</keyword>
<dbReference type="AlphaFoldDB" id="A0A0B5H4R1"/>